<feature type="chain" id="PRO_5042211156" description="Prolyl 4-hydroxylase alpha subunit Fe(2+) 2OG dioxygenase domain-containing protein" evidence="1">
    <location>
        <begin position="21"/>
        <end position="420"/>
    </location>
</feature>
<reference evidence="2 3" key="1">
    <citation type="journal article" date="2021" name="Sci. Rep.">
        <title>The genome of the diatom Chaetoceros tenuissimus carries an ancient integrated fragment of an extant virus.</title>
        <authorList>
            <person name="Hongo Y."/>
            <person name="Kimura K."/>
            <person name="Takaki Y."/>
            <person name="Yoshida Y."/>
            <person name="Baba S."/>
            <person name="Kobayashi G."/>
            <person name="Nagasaki K."/>
            <person name="Hano T."/>
            <person name="Tomaru Y."/>
        </authorList>
    </citation>
    <scope>NUCLEOTIDE SEQUENCE [LARGE SCALE GENOMIC DNA]</scope>
    <source>
        <strain evidence="2 3">NIES-3715</strain>
    </source>
</reference>
<gene>
    <name evidence="2" type="ORF">CTEN210_00169</name>
</gene>
<evidence type="ECO:0000313" key="2">
    <source>
        <dbReference type="EMBL" id="GFH43696.1"/>
    </source>
</evidence>
<dbReference type="Proteomes" id="UP001054902">
    <property type="component" value="Unassembled WGS sequence"/>
</dbReference>
<sequence length="420" mass="48254">MKIFTPLYLSLLLSFSVVNGEEVDFPPILDADDIAYFSENHDIDGLHWALSNVFHRSKRNTDASQIKFANLPNSLVSRGGGDTYTTKYKLEMDIEQAKWLVDNHLLRDQEEEDFFVNTVIPTYEKVLNRIPDLDDLKKTEGLYAFDKIDYENGIASVYNKALHITDYDIMKDKRGNVLPLLSKKFDADCIERQWNGDKSAICKHNNKDTPKGQEGVVVIDNILNDEALKRIRELLNASTVFYQTKMPLKFGGYVGAYIDDGLYDKILLQLAFELNKALPSIMEGHPLKYLWAYKYDSRYTGINTHADQAAVNVNIWITPDDANLKKECGGLIIFTAKPPHDWDFDRYNKDTEKVMKEILEPTGFANVTVPFRENRAVVFDSALFHHTDDYEFADGYENRRINLTILYGDMNLARKVNDEL</sequence>
<comment type="caution">
    <text evidence="2">The sequence shown here is derived from an EMBL/GenBank/DDBJ whole genome shotgun (WGS) entry which is preliminary data.</text>
</comment>
<dbReference type="EMBL" id="BLLK01000014">
    <property type="protein sequence ID" value="GFH43696.1"/>
    <property type="molecule type" value="Genomic_DNA"/>
</dbReference>
<protein>
    <recommendedName>
        <fullName evidence="4">Prolyl 4-hydroxylase alpha subunit Fe(2+) 2OG dioxygenase domain-containing protein</fullName>
    </recommendedName>
</protein>
<feature type="signal peptide" evidence="1">
    <location>
        <begin position="1"/>
        <end position="20"/>
    </location>
</feature>
<keyword evidence="1" id="KW-0732">Signal</keyword>
<evidence type="ECO:0008006" key="4">
    <source>
        <dbReference type="Google" id="ProtNLM"/>
    </source>
</evidence>
<accession>A0AAD3GYG2</accession>
<proteinExistence type="predicted"/>
<organism evidence="2 3">
    <name type="scientific">Chaetoceros tenuissimus</name>
    <dbReference type="NCBI Taxonomy" id="426638"/>
    <lineage>
        <taxon>Eukaryota</taxon>
        <taxon>Sar</taxon>
        <taxon>Stramenopiles</taxon>
        <taxon>Ochrophyta</taxon>
        <taxon>Bacillariophyta</taxon>
        <taxon>Coscinodiscophyceae</taxon>
        <taxon>Chaetocerotophycidae</taxon>
        <taxon>Chaetocerotales</taxon>
        <taxon>Chaetocerotaceae</taxon>
        <taxon>Chaetoceros</taxon>
    </lineage>
</organism>
<evidence type="ECO:0000313" key="3">
    <source>
        <dbReference type="Proteomes" id="UP001054902"/>
    </source>
</evidence>
<keyword evidence="3" id="KW-1185">Reference proteome</keyword>
<dbReference type="AlphaFoldDB" id="A0AAD3GYG2"/>
<name>A0AAD3GYG2_9STRA</name>
<evidence type="ECO:0000256" key="1">
    <source>
        <dbReference type="SAM" id="SignalP"/>
    </source>
</evidence>